<dbReference type="AlphaFoldDB" id="A0A2V2FLL1"/>
<keyword evidence="3 6" id="KW-0731">Sigma factor</keyword>
<accession>A0A2V2FLL1</accession>
<comment type="subcellular location">
    <subcellularLocation>
        <location evidence="6">Cytoplasm</location>
    </subcellularLocation>
</comment>
<proteinExistence type="inferred from homology"/>
<dbReference type="InterPro" id="IPR013325">
    <property type="entry name" value="RNA_pol_sigma_r2"/>
</dbReference>
<dbReference type="GO" id="GO:0005737">
    <property type="term" value="C:cytoplasm"/>
    <property type="evidence" value="ECO:0007669"/>
    <property type="project" value="UniProtKB-SubCell"/>
</dbReference>
<dbReference type="EMBL" id="JALDAW010000002">
    <property type="protein sequence ID" value="MDY5166631.1"/>
    <property type="molecule type" value="Genomic_DNA"/>
</dbReference>
<dbReference type="OrthoDB" id="3190733at2"/>
<reference evidence="8 9" key="1">
    <citation type="submission" date="2018-05" db="EMBL/GenBank/DDBJ databases">
        <title>Genomic Encyclopedia of Type Strains, Phase IV (KMG-IV): sequencing the most valuable type-strain genomes for metagenomic binning, comparative biology and taxonomic classification.</title>
        <authorList>
            <person name="Goeker M."/>
        </authorList>
    </citation>
    <scope>NUCLEOTIDE SEQUENCE [LARGE SCALE GENOMIC DNA]</scope>
    <source>
        <strain evidence="8 9">JC118</strain>
    </source>
</reference>
<dbReference type="SUPFAM" id="SSF88946">
    <property type="entry name" value="Sigma2 domain of RNA polymerase sigma factors"/>
    <property type="match status" value="1"/>
</dbReference>
<evidence type="ECO:0000313" key="7">
    <source>
        <dbReference type="EMBL" id="MDY5166631.1"/>
    </source>
</evidence>
<comment type="function">
    <text evidence="6">Sigma factors are initiation factors that promote the attachment of RNA polymerase to specific initiation sites and are then released.</text>
</comment>
<dbReference type="GO" id="GO:0006352">
    <property type="term" value="P:DNA-templated transcription initiation"/>
    <property type="evidence" value="ECO:0007669"/>
    <property type="project" value="UniProtKB-UniRule"/>
</dbReference>
<evidence type="ECO:0000256" key="3">
    <source>
        <dbReference type="ARBA" id="ARBA00023082"/>
    </source>
</evidence>
<dbReference type="Gene3D" id="1.10.1740.10">
    <property type="match status" value="1"/>
</dbReference>
<evidence type="ECO:0000313" key="9">
    <source>
        <dbReference type="Proteomes" id="UP000247612"/>
    </source>
</evidence>
<comment type="activity regulation">
    <text evidence="6">Negatively regulated by the anti-sigma-I factor RsgI.</text>
</comment>
<protein>
    <recommendedName>
        <fullName evidence="6">RNA polymerase sigma factor SigI</fullName>
    </recommendedName>
</protein>
<keyword evidence="4 6" id="KW-0238">DNA-binding</keyword>
<evidence type="ECO:0000256" key="1">
    <source>
        <dbReference type="ARBA" id="ARBA00022490"/>
    </source>
</evidence>
<dbReference type="PIRSF" id="PIRSF038953">
    <property type="entry name" value="SigI"/>
    <property type="match status" value="1"/>
</dbReference>
<keyword evidence="6" id="KW-0346">Stress response</keyword>
<keyword evidence="2 6" id="KW-0805">Transcription regulation</keyword>
<evidence type="ECO:0000256" key="5">
    <source>
        <dbReference type="ARBA" id="ARBA00023163"/>
    </source>
</evidence>
<keyword evidence="9" id="KW-1185">Reference proteome</keyword>
<dbReference type="GO" id="GO:0016987">
    <property type="term" value="F:sigma factor activity"/>
    <property type="evidence" value="ECO:0007669"/>
    <property type="project" value="UniProtKB-UniRule"/>
</dbReference>
<feature type="short sequence motif" description="Polymerase core binding" evidence="6">
    <location>
        <begin position="51"/>
        <end position="64"/>
    </location>
</feature>
<dbReference type="STRING" id="1034346.GCA_000313565_02060"/>
<evidence type="ECO:0000256" key="2">
    <source>
        <dbReference type="ARBA" id="ARBA00023015"/>
    </source>
</evidence>
<feature type="DNA-binding region" description="H-T-H motif" evidence="6">
    <location>
        <begin position="191"/>
        <end position="210"/>
    </location>
</feature>
<comment type="caution">
    <text evidence="8">The sequence shown here is derived from an EMBL/GenBank/DDBJ whole genome shotgun (WGS) entry which is preliminary data.</text>
</comment>
<name>A0A2V2FLL1_9FIRM</name>
<comment type="similarity">
    <text evidence="6">Belongs to the sigma-70 factor family. SigI subfamily.</text>
</comment>
<sequence length="234" mass="27533">MQNAAVEVNFDIEEIKQNETMRNDFISQYKPFIASFTSECAHRYVTYGVDEELSIALMAFNEAIDRFNGKGNFLLYAKMVIKARLLDYFKSSLYRENKKSFGLYNEEEDEIDELKEDAIQRYADSYEQSIRIAEINELNEKLQAFSITFQDLVKSSPKHLITRHYVNNAIQKILERPELVEKIMNDHSLPLKEIEKNFLIPRKKIESYRKYIIAGIILADSDLETLKEYLPFKK</sequence>
<dbReference type="RefSeq" id="WP_022938366.1">
    <property type="nucleotide sequence ID" value="NZ_BAABZA010000008.1"/>
</dbReference>
<dbReference type="Proteomes" id="UP001276902">
    <property type="component" value="Unassembled WGS sequence"/>
</dbReference>
<dbReference type="GeneID" id="94441467"/>
<evidence type="ECO:0000256" key="4">
    <source>
        <dbReference type="ARBA" id="ARBA00023125"/>
    </source>
</evidence>
<comment type="subunit">
    <text evidence="6">Interacts with RsgI.</text>
</comment>
<keyword evidence="1 6" id="KW-0963">Cytoplasm</keyword>
<dbReference type="HAMAP" id="MF_02064">
    <property type="entry name" value="Sigma70_SigI"/>
    <property type="match status" value="1"/>
</dbReference>
<evidence type="ECO:0000256" key="6">
    <source>
        <dbReference type="HAMAP-Rule" id="MF_02064"/>
    </source>
</evidence>
<gene>
    <name evidence="6" type="primary">sigI</name>
    <name evidence="8" type="ORF">DES51_103118</name>
    <name evidence="7" type="ORF">MQE39_00630</name>
</gene>
<dbReference type="EMBL" id="QJKH01000003">
    <property type="protein sequence ID" value="PXX80523.1"/>
    <property type="molecule type" value="Genomic_DNA"/>
</dbReference>
<dbReference type="InterPro" id="IPR014244">
    <property type="entry name" value="RNA_pol_sigma-I"/>
</dbReference>
<keyword evidence="5 6" id="KW-0804">Transcription</keyword>
<dbReference type="Proteomes" id="UP000247612">
    <property type="component" value="Unassembled WGS sequence"/>
</dbReference>
<organism evidence="8 9">
    <name type="scientific">Dielma fastidiosa</name>
    <dbReference type="NCBI Taxonomy" id="1034346"/>
    <lineage>
        <taxon>Bacteria</taxon>
        <taxon>Bacillati</taxon>
        <taxon>Bacillota</taxon>
        <taxon>Erysipelotrichia</taxon>
        <taxon>Erysipelotrichales</taxon>
        <taxon>Erysipelotrichaceae</taxon>
        <taxon>Dielma</taxon>
    </lineage>
</organism>
<reference evidence="7" key="2">
    <citation type="submission" date="2022-03" db="EMBL/GenBank/DDBJ databases">
        <title>First case of bacteraemia caused by Dielma fastidiosa in a patient hospitalised with diverticulitis.</title>
        <authorList>
            <person name="Forman-Ankjaer B."/>
            <person name="Hvid-Jensen F."/>
            <person name="Kobel C.M."/>
            <person name="Greve T."/>
        </authorList>
    </citation>
    <scope>NUCLEOTIDE SEQUENCE</scope>
    <source>
        <strain evidence="7">AUH_DF_2021</strain>
    </source>
</reference>
<dbReference type="GO" id="GO:0003677">
    <property type="term" value="F:DNA binding"/>
    <property type="evidence" value="ECO:0007669"/>
    <property type="project" value="UniProtKB-UniRule"/>
</dbReference>
<evidence type="ECO:0000313" key="8">
    <source>
        <dbReference type="EMBL" id="PXX80523.1"/>
    </source>
</evidence>